<feature type="binding site" evidence="15">
    <location>
        <position position="349"/>
    </location>
    <ligand>
        <name>Zn(2+)</name>
        <dbReference type="ChEBI" id="CHEBI:29105"/>
        <note>catalytic</note>
    </ligand>
</feature>
<dbReference type="SUPFAM" id="SSF48371">
    <property type="entry name" value="ARM repeat"/>
    <property type="match status" value="1"/>
</dbReference>
<dbReference type="InterPro" id="IPR012777">
    <property type="entry name" value="LTA4H"/>
</dbReference>
<comment type="catalytic activity">
    <reaction evidence="1 17">
        <text>an epoxide + H2O = an ethanediol</text>
        <dbReference type="Rhea" id="RHEA:19037"/>
        <dbReference type="ChEBI" id="CHEBI:15377"/>
        <dbReference type="ChEBI" id="CHEBI:32955"/>
        <dbReference type="ChEBI" id="CHEBI:140594"/>
        <dbReference type="EC" id="3.3.2.10"/>
    </reaction>
</comment>
<dbReference type="Pfam" id="PF17900">
    <property type="entry name" value="Peptidase_M1_N"/>
    <property type="match status" value="1"/>
</dbReference>
<evidence type="ECO:0000256" key="10">
    <source>
        <dbReference type="ARBA" id="ARBA00022833"/>
    </source>
</evidence>
<dbReference type="PANTHER" id="PTHR45726">
    <property type="entry name" value="LEUKOTRIENE A-4 HYDROLASE"/>
    <property type="match status" value="1"/>
</dbReference>
<accession>A0A7D9H3F5</accession>
<evidence type="ECO:0000259" key="18">
    <source>
        <dbReference type="SMART" id="SM01263"/>
    </source>
</evidence>
<keyword evidence="10 15" id="KW-0862">Zinc</keyword>
<keyword evidence="11 17" id="KW-0482">Metalloprotease</keyword>
<dbReference type="GO" id="GO:0008237">
    <property type="term" value="F:metallopeptidase activity"/>
    <property type="evidence" value="ECO:0007669"/>
    <property type="project" value="UniProtKB-KW"/>
</dbReference>
<gene>
    <name evidence="19" type="primary">LAP2</name>
    <name evidence="19" type="ORF">DEBR0S2_09582G</name>
</gene>
<evidence type="ECO:0000256" key="7">
    <source>
        <dbReference type="ARBA" id="ARBA00022670"/>
    </source>
</evidence>
<dbReference type="SUPFAM" id="SSF55486">
    <property type="entry name" value="Metalloproteases ('zincins'), catalytic domain"/>
    <property type="match status" value="1"/>
</dbReference>
<reference evidence="19 20" key="1">
    <citation type="submission" date="2019-07" db="EMBL/GenBank/DDBJ databases">
        <authorList>
            <person name="Friedrich A."/>
            <person name="Schacherer J."/>
        </authorList>
    </citation>
    <scope>NUCLEOTIDE SEQUENCE [LARGE SCALE GENOMIC DNA]</scope>
</reference>
<sequence length="673" mass="77258">MFKRFAGTFWYFAKPKKTFSQLSRSTFWNMSTFSRYPNISPHLAEIVKPHLPKDGSPEIDPSTKSNYYNFKVEHLYLDLAVRFDKKRLIGSASFDIKAIQDSGNIILDSSFLNIKDVFINGEKTSFTVKPREEPLGSPFVINYSVRINDSFKLKVDYETTDKCTALQWLDPEQTDGHKLPYLFSQCEPSHARSFFPCFDTPSIKAPVSYHITSPLNTLVSGLLSDKKPSSSDPKHFVYHYEQPVPIPSYLVSIASGDIVGAKIGPRSTVYSEPSFIDKCQYEFEADTEKFIKTAEDLVFEYEWKEYNVLILPQSMPFGGMEHPNCTFATPTLVSGDRENVDVIAHELSHSWSGNLVTNCSFEHFWLNEGWTVYLERRIIGKLHGDKYRDFSAIIGWTDLVNAIDAMGDTANRYSSLIQDLKDGTDPDDSFSDVPYEKGSNMLYTIEKTLGGKEQFDPFIKYYFRKFKYSSLDTYQFLDTLYGFYADRKNILDTIDWQRWLYEPGLPPKPKFNTELVDQCYNLSDKWIKVASTTPEQLESIFDPSDIKNFSSNQNLVFLDTLVGSDGDDGFHWNSSSGRKAVEVMGKKYANYETSQNAEVLFRWFRIQLTARIESSYIKLADWLGTVGRMKFVRPSYILLNKVDRALALKTFKKFEAGYHPICRSMVKKDLGLA</sequence>
<keyword evidence="6 17" id="KW-0963">Cytoplasm</keyword>
<evidence type="ECO:0000256" key="13">
    <source>
        <dbReference type="PIRSR" id="PIRSR612777-1"/>
    </source>
</evidence>
<keyword evidence="7 17" id="KW-0645">Protease</keyword>
<dbReference type="FunFam" id="1.25.40.320:FF:000001">
    <property type="entry name" value="Leukotriene A(4) hydrolase"/>
    <property type="match status" value="1"/>
</dbReference>
<dbReference type="FunFam" id="3.30.2010.30:FF:000001">
    <property type="entry name" value="Leukotriene A(4) hydrolase"/>
    <property type="match status" value="1"/>
</dbReference>
<name>A0A7D9H3F5_DEKBR</name>
<dbReference type="GO" id="GO:0004301">
    <property type="term" value="F:epoxide hydrolase activity"/>
    <property type="evidence" value="ECO:0007669"/>
    <property type="project" value="UniProtKB-EC"/>
</dbReference>
<organism evidence="19 20">
    <name type="scientific">Dekkera bruxellensis</name>
    <name type="common">Brettanomyces custersii</name>
    <dbReference type="NCBI Taxonomy" id="5007"/>
    <lineage>
        <taxon>Eukaryota</taxon>
        <taxon>Fungi</taxon>
        <taxon>Dikarya</taxon>
        <taxon>Ascomycota</taxon>
        <taxon>Saccharomycotina</taxon>
        <taxon>Pichiomycetes</taxon>
        <taxon>Pichiales</taxon>
        <taxon>Pichiaceae</taxon>
        <taxon>Brettanomyces</taxon>
    </lineage>
</organism>
<comment type="cofactor">
    <cofactor evidence="15 17">
        <name>Zn(2+)</name>
        <dbReference type="ChEBI" id="CHEBI:29105"/>
    </cofactor>
    <text evidence="15 17">Binds 1 zinc ion per subunit.</text>
</comment>
<dbReference type="InterPro" id="IPR027268">
    <property type="entry name" value="Peptidase_M4/M1_CTD_sf"/>
</dbReference>
<dbReference type="Gene3D" id="1.25.40.320">
    <property type="entry name" value="Peptidase M1, leukotriene A4 hydrolase/aminopeptidase C-terminal domain"/>
    <property type="match status" value="1"/>
</dbReference>
<dbReference type="Proteomes" id="UP000478008">
    <property type="component" value="Unassembled WGS sequence"/>
</dbReference>
<dbReference type="GO" id="GO:0005634">
    <property type="term" value="C:nucleus"/>
    <property type="evidence" value="ECO:0007669"/>
    <property type="project" value="UniProtKB-SubCell"/>
</dbReference>
<dbReference type="CDD" id="cd09599">
    <property type="entry name" value="M1_LTA4H"/>
    <property type="match status" value="1"/>
</dbReference>
<evidence type="ECO:0000256" key="8">
    <source>
        <dbReference type="ARBA" id="ARBA00022723"/>
    </source>
</evidence>
<dbReference type="InterPro" id="IPR034015">
    <property type="entry name" value="M1_LTA4H"/>
</dbReference>
<dbReference type="PRINTS" id="PR00756">
    <property type="entry name" value="ALADIPTASE"/>
</dbReference>
<evidence type="ECO:0000256" key="9">
    <source>
        <dbReference type="ARBA" id="ARBA00022801"/>
    </source>
</evidence>
<evidence type="ECO:0000313" key="20">
    <source>
        <dbReference type="Proteomes" id="UP000478008"/>
    </source>
</evidence>
<dbReference type="Pfam" id="PF09127">
    <property type="entry name" value="Leuk-A4-hydro_C"/>
    <property type="match status" value="1"/>
</dbReference>
<evidence type="ECO:0000256" key="5">
    <source>
        <dbReference type="ARBA" id="ARBA00010136"/>
    </source>
</evidence>
<comment type="subcellular location">
    <subcellularLocation>
        <location evidence="4 17">Cytoplasm</location>
    </subcellularLocation>
    <subcellularLocation>
        <location evidence="3">Nucleus</location>
    </subcellularLocation>
</comment>
<dbReference type="EC" id="3.4.11.-" evidence="17"/>
<keyword evidence="9 17" id="KW-0378">Hydrolase</keyword>
<evidence type="ECO:0000256" key="12">
    <source>
        <dbReference type="ARBA" id="ARBA00023242"/>
    </source>
</evidence>
<dbReference type="FunFam" id="1.10.390.10:FF:000009">
    <property type="entry name" value="Leukotriene A(4) hydrolase"/>
    <property type="match status" value="1"/>
</dbReference>
<evidence type="ECO:0000256" key="6">
    <source>
        <dbReference type="ARBA" id="ARBA00022490"/>
    </source>
</evidence>
<feature type="binding site" evidence="14">
    <location>
        <begin position="628"/>
        <end position="630"/>
    </location>
    <ligand>
        <name>a peptide</name>
        <dbReference type="ChEBI" id="CHEBI:60466"/>
    </ligand>
</feature>
<dbReference type="Gene3D" id="1.10.390.10">
    <property type="entry name" value="Neutral Protease Domain 2"/>
    <property type="match status" value="1"/>
</dbReference>
<dbReference type="GO" id="GO:0006508">
    <property type="term" value="P:proteolysis"/>
    <property type="evidence" value="ECO:0007669"/>
    <property type="project" value="UniProtKB-KW"/>
</dbReference>
<protein>
    <recommendedName>
        <fullName evidence="17">Leukotriene A(4) hydrolase</fullName>
        <shortName evidence="17">LTA-4 hydrolase</shortName>
        <ecNumber evidence="17">3.3.2.10</ecNumber>
        <ecNumber evidence="17">3.4.11.-</ecNumber>
    </recommendedName>
</protein>
<feature type="binding site" evidence="15">
    <location>
        <position position="345"/>
    </location>
    <ligand>
        <name>Zn(2+)</name>
        <dbReference type="ChEBI" id="CHEBI:29105"/>
        <note>catalytic</note>
    </ligand>
</feature>
<dbReference type="Pfam" id="PF01433">
    <property type="entry name" value="Peptidase_M1"/>
    <property type="match status" value="1"/>
</dbReference>
<feature type="active site" description="Proton donor" evidence="13">
    <location>
        <position position="435"/>
    </location>
</feature>
<dbReference type="AlphaFoldDB" id="A0A7D9H3F5"/>
<evidence type="ECO:0000256" key="2">
    <source>
        <dbReference type="ARBA" id="ARBA00002142"/>
    </source>
</evidence>
<comment type="function">
    <text evidence="2">Aminopeptidase that preferentially cleaves di- and tripeptides. Also has low epoxide hydrolase activity (in vitro). Can hydrolyze the epoxide leukotriene LTA(4) but it forms preferentially 5,6-dihydroxy-7,9,11,14-eicosatetraenoic acid rather than the cytokine leukotriene B(4) as the product compared to the homologous mammalian enzyme (in vitro).</text>
</comment>
<evidence type="ECO:0000256" key="17">
    <source>
        <dbReference type="RuleBase" id="RU361141"/>
    </source>
</evidence>
<dbReference type="Gene3D" id="2.60.40.1730">
    <property type="entry name" value="tricorn interacting facor f3 domain"/>
    <property type="match status" value="1"/>
</dbReference>
<evidence type="ECO:0000256" key="11">
    <source>
        <dbReference type="ARBA" id="ARBA00023049"/>
    </source>
</evidence>
<evidence type="ECO:0000256" key="16">
    <source>
        <dbReference type="PIRSR" id="PIRSR634015-2"/>
    </source>
</evidence>
<feature type="binding site" evidence="15">
    <location>
        <position position="368"/>
    </location>
    <ligand>
        <name>Zn(2+)</name>
        <dbReference type="ChEBI" id="CHEBI:29105"/>
        <note>catalytic</note>
    </ligand>
</feature>
<dbReference type="InterPro" id="IPR049980">
    <property type="entry name" value="LTA4H_cat"/>
</dbReference>
<dbReference type="InterPro" id="IPR015211">
    <property type="entry name" value="Peptidase_M1_C"/>
</dbReference>
<evidence type="ECO:0000256" key="1">
    <source>
        <dbReference type="ARBA" id="ARBA00001268"/>
    </source>
</evidence>
<evidence type="ECO:0000256" key="3">
    <source>
        <dbReference type="ARBA" id="ARBA00004123"/>
    </source>
</evidence>
<feature type="binding site" evidence="14">
    <location>
        <begin position="316"/>
        <end position="321"/>
    </location>
    <ligand>
        <name>a peptide</name>
        <dbReference type="ChEBI" id="CHEBI:60466"/>
    </ligand>
</feature>
<feature type="domain" description="Peptidase M1 leukotriene A4 hydrolase/aminopeptidase C-terminal" evidence="18">
    <location>
        <begin position="514"/>
        <end position="670"/>
    </location>
</feature>
<dbReference type="GO" id="GO:0008270">
    <property type="term" value="F:zinc ion binding"/>
    <property type="evidence" value="ECO:0007669"/>
    <property type="project" value="InterPro"/>
</dbReference>
<dbReference type="InterPro" id="IPR042097">
    <property type="entry name" value="Aminopeptidase_N-like_N_sf"/>
</dbReference>
<dbReference type="InterPro" id="IPR014782">
    <property type="entry name" value="Peptidase_M1_dom"/>
</dbReference>
<dbReference type="FunFam" id="2.60.40.1730:FF:000004">
    <property type="entry name" value="Leukotriene A(4) hydrolase"/>
    <property type="match status" value="1"/>
</dbReference>
<keyword evidence="8 15" id="KW-0479">Metal-binding</keyword>
<dbReference type="PANTHER" id="PTHR45726:SF3">
    <property type="entry name" value="LEUKOTRIENE A-4 HYDROLASE"/>
    <property type="match status" value="1"/>
</dbReference>
<dbReference type="SUPFAM" id="SSF63737">
    <property type="entry name" value="Leukotriene A4 hydrolase N-terminal domain"/>
    <property type="match status" value="1"/>
</dbReference>
<dbReference type="SMART" id="SM01263">
    <property type="entry name" value="Leuk-A4-hydro_C"/>
    <property type="match status" value="1"/>
</dbReference>
<dbReference type="GO" id="GO:0005829">
    <property type="term" value="C:cytosol"/>
    <property type="evidence" value="ECO:0007669"/>
    <property type="project" value="TreeGrafter"/>
</dbReference>
<dbReference type="GO" id="GO:0004177">
    <property type="term" value="F:aminopeptidase activity"/>
    <property type="evidence" value="ECO:0007669"/>
    <property type="project" value="TreeGrafter"/>
</dbReference>
<keyword evidence="12" id="KW-0539">Nucleus</keyword>
<dbReference type="InterPro" id="IPR001930">
    <property type="entry name" value="Peptidase_M1"/>
</dbReference>
<feature type="active site" description="Proton acceptor" evidence="13">
    <location>
        <position position="346"/>
    </location>
</feature>
<dbReference type="EC" id="3.3.2.10" evidence="17"/>
<dbReference type="Gene3D" id="3.30.2010.30">
    <property type="match status" value="1"/>
</dbReference>
<evidence type="ECO:0000313" key="19">
    <source>
        <dbReference type="EMBL" id="VUG17525.1"/>
    </source>
</evidence>
<proteinExistence type="inferred from homology"/>
<dbReference type="NCBIfam" id="TIGR02411">
    <property type="entry name" value="leuko_A4_hydro"/>
    <property type="match status" value="1"/>
</dbReference>
<dbReference type="InterPro" id="IPR045357">
    <property type="entry name" value="Aminopeptidase_N-like_N"/>
</dbReference>
<dbReference type="EMBL" id="CABFWN010000002">
    <property type="protein sequence ID" value="VUG17525.1"/>
    <property type="molecule type" value="Genomic_DNA"/>
</dbReference>
<evidence type="ECO:0000256" key="14">
    <source>
        <dbReference type="PIRSR" id="PIRSR612777-2"/>
    </source>
</evidence>
<evidence type="ECO:0000256" key="4">
    <source>
        <dbReference type="ARBA" id="ARBA00004496"/>
    </source>
</evidence>
<keyword evidence="20" id="KW-1185">Reference proteome</keyword>
<comment type="similarity">
    <text evidence="5 17">Belongs to the peptidase M1 family.</text>
</comment>
<evidence type="ECO:0000256" key="15">
    <source>
        <dbReference type="PIRSR" id="PIRSR612777-3"/>
    </source>
</evidence>
<dbReference type="InterPro" id="IPR016024">
    <property type="entry name" value="ARM-type_fold"/>
</dbReference>
<dbReference type="InterPro" id="IPR038502">
    <property type="entry name" value="M1_LTA-4_hydro/amino_C_sf"/>
</dbReference>
<feature type="binding site" evidence="16">
    <location>
        <begin position="185"/>
        <end position="187"/>
    </location>
    <ligand>
        <name>a peptide</name>
        <dbReference type="ChEBI" id="CHEBI:60466"/>
    </ligand>
</feature>